<dbReference type="Proteomes" id="UP000033109">
    <property type="component" value="Chromosome"/>
</dbReference>
<dbReference type="HOGENOM" id="CLU_073603_0_0_10"/>
<dbReference type="SUPFAM" id="SSF55729">
    <property type="entry name" value="Acyl-CoA N-acyltransferases (Nat)"/>
    <property type="match status" value="1"/>
</dbReference>
<accession>A0A0E3ZJE1</accession>
<dbReference type="STRING" id="400092.PKOR_06905"/>
<gene>
    <name evidence="1" type="ORF">PKOR_06905</name>
</gene>
<sequence length="312" mass="35766">MEVIKYNAKYKLYWDAFVADSKNGTFMLQRGYMEYHADRFTDHSLLFYKKGKVIALLPANEVGQEVQSHGGLSYGGFVTDKRMKAALMLEVVQATKLYFQELNFERITYKAIPHIYHQLPAEEDLYALFRHGATLCRRDLNSVIDVGAGLGYSKTRRWEVKKAKRGNVQLQVSNDYESFMQLEQEVLQQKHNKVPVHTASEVRLLASLFPENIKLYTAAEAGELLAGVLMYETDTVAHCQYMAASVRGKELAGIDLLVDWLLTEVYSHKPHFSFGISTEQQGHYLNEGLVWNKESYGARTVVHDFYELRLTD</sequence>
<dbReference type="InterPro" id="IPR016181">
    <property type="entry name" value="Acyl_CoA_acyltransferase"/>
</dbReference>
<keyword evidence="2" id="KW-1185">Reference proteome</keyword>
<evidence type="ECO:0000313" key="2">
    <source>
        <dbReference type="Proteomes" id="UP000033109"/>
    </source>
</evidence>
<evidence type="ECO:0000313" key="1">
    <source>
        <dbReference type="EMBL" id="AKD05569.1"/>
    </source>
</evidence>
<dbReference type="EMBL" id="CP009621">
    <property type="protein sequence ID" value="AKD05569.1"/>
    <property type="molecule type" value="Genomic_DNA"/>
</dbReference>
<reference evidence="1 2" key="1">
    <citation type="journal article" date="2015" name="Sci. Rep.">
        <title>Unraveling adaptation of Pontibacter korlensis to radiation and infertility in desert through complete genome and comparative transcriptomic analysis.</title>
        <authorList>
            <person name="Dai J."/>
            <person name="Dai W."/>
            <person name="Qiu C."/>
            <person name="Yang Z."/>
            <person name="Zhang Y."/>
            <person name="Zhou M."/>
            <person name="Zhang L."/>
            <person name="Fang C."/>
            <person name="Gao Q."/>
            <person name="Yang Q."/>
            <person name="Li X."/>
            <person name="Wang Z."/>
            <person name="Wang Z."/>
            <person name="Jia Z."/>
            <person name="Chen X."/>
        </authorList>
    </citation>
    <scope>NUCLEOTIDE SEQUENCE [LARGE SCALE GENOMIC DNA]</scope>
    <source>
        <strain evidence="1 2">X14-1T</strain>
    </source>
</reference>
<dbReference type="AlphaFoldDB" id="A0A0E3ZJE1"/>
<dbReference type="Gene3D" id="3.40.630.30">
    <property type="match status" value="1"/>
</dbReference>
<organism evidence="1 2">
    <name type="scientific">Pontibacter korlensis</name>
    <dbReference type="NCBI Taxonomy" id="400092"/>
    <lineage>
        <taxon>Bacteria</taxon>
        <taxon>Pseudomonadati</taxon>
        <taxon>Bacteroidota</taxon>
        <taxon>Cytophagia</taxon>
        <taxon>Cytophagales</taxon>
        <taxon>Hymenobacteraceae</taxon>
        <taxon>Pontibacter</taxon>
    </lineage>
</organism>
<protein>
    <submittedName>
        <fullName evidence="1">Uncharacterized protein</fullName>
    </submittedName>
</protein>
<name>A0A0E3ZJE1_9BACT</name>
<dbReference type="PATRIC" id="fig|400092.3.peg.1537"/>
<proteinExistence type="predicted"/>
<dbReference type="KEGG" id="pko:PKOR_06905"/>